<protein>
    <submittedName>
        <fullName evidence="1">Shortchain dehydrogenase/reductase (SDR) family protein</fullName>
    </submittedName>
</protein>
<name>L8H5Q4_ACACF</name>
<evidence type="ECO:0000313" key="2">
    <source>
        <dbReference type="Proteomes" id="UP000011083"/>
    </source>
</evidence>
<organism evidence="1 2">
    <name type="scientific">Acanthamoeba castellanii (strain ATCC 30010 / Neff)</name>
    <dbReference type="NCBI Taxonomy" id="1257118"/>
    <lineage>
        <taxon>Eukaryota</taxon>
        <taxon>Amoebozoa</taxon>
        <taxon>Discosea</taxon>
        <taxon>Longamoebia</taxon>
        <taxon>Centramoebida</taxon>
        <taxon>Acanthamoebidae</taxon>
        <taxon>Acanthamoeba</taxon>
    </lineage>
</organism>
<accession>L8H5Q4</accession>
<dbReference type="InterPro" id="IPR036291">
    <property type="entry name" value="NAD(P)-bd_dom_sf"/>
</dbReference>
<dbReference type="SUPFAM" id="SSF51735">
    <property type="entry name" value="NAD(P)-binding Rossmann-fold domains"/>
    <property type="match status" value="1"/>
</dbReference>
<dbReference type="EMBL" id="KB007908">
    <property type="protein sequence ID" value="ELR20844.1"/>
    <property type="molecule type" value="Genomic_DNA"/>
</dbReference>
<dbReference type="AlphaFoldDB" id="L8H5Q4"/>
<proteinExistence type="predicted"/>
<sequence>MSSKKVIAVLGVGPGIGRAVALEAVANEIKQHSGAQTLSIPTDARDPASVKQAFETIRKELGAPDVLVYNAGGFKYGGILDIDPTEFDNLWKSNCFGAFLATQEVLPGMLEKGSGTILYTGATASLRGGAKFSGLSTAREFGPQGIHVAHIIIDGQVDLERSIKAQEGRALDSFLSSDAIAEEYWHLYTQHKTTWTLELDLRPYVEKF</sequence>
<dbReference type="PANTHER" id="PTHR43431">
    <property type="entry name" value="OXIDOREDUCTASE, SHORT CHAIN DEHYDROGENASE/REDUCTASE FAMILY (AFU_ORTHOLOGUE AFUA_5G14000)"/>
    <property type="match status" value="1"/>
</dbReference>
<dbReference type="STRING" id="1257118.L8H5Q4"/>
<gene>
    <name evidence="1" type="ORF">ACA1_277730</name>
</gene>
<dbReference type="PANTHER" id="PTHR43431:SF7">
    <property type="entry name" value="OXIDOREDUCTASE, SHORT CHAIN DEHYDROGENASE_REDUCTASE FAMILY (AFU_ORTHOLOGUE AFUA_5G14000)"/>
    <property type="match status" value="1"/>
</dbReference>
<dbReference type="PRINTS" id="PR00081">
    <property type="entry name" value="GDHRDH"/>
</dbReference>
<dbReference type="GeneID" id="14921714"/>
<reference evidence="1 2" key="1">
    <citation type="journal article" date="2013" name="Genome Biol.">
        <title>Genome of Acanthamoeba castellanii highlights extensive lateral gene transfer and early evolution of tyrosine kinase signaling.</title>
        <authorList>
            <person name="Clarke M."/>
            <person name="Lohan A.J."/>
            <person name="Liu B."/>
            <person name="Lagkouvardos I."/>
            <person name="Roy S."/>
            <person name="Zafar N."/>
            <person name="Bertelli C."/>
            <person name="Schilde C."/>
            <person name="Kianianmomeni A."/>
            <person name="Burglin T.R."/>
            <person name="Frech C."/>
            <person name="Turcotte B."/>
            <person name="Kopec K.O."/>
            <person name="Synnott J.M."/>
            <person name="Choo C."/>
            <person name="Paponov I."/>
            <person name="Finkler A."/>
            <person name="Soon Heng Tan C."/>
            <person name="Hutchins A.P."/>
            <person name="Weinmeier T."/>
            <person name="Rattei T."/>
            <person name="Chu J.S."/>
            <person name="Gimenez G."/>
            <person name="Irimia M."/>
            <person name="Rigden D.J."/>
            <person name="Fitzpatrick D.A."/>
            <person name="Lorenzo-Morales J."/>
            <person name="Bateman A."/>
            <person name="Chiu C.H."/>
            <person name="Tang P."/>
            <person name="Hegemann P."/>
            <person name="Fromm H."/>
            <person name="Raoult D."/>
            <person name="Greub G."/>
            <person name="Miranda-Saavedra D."/>
            <person name="Chen N."/>
            <person name="Nash P."/>
            <person name="Ginger M.L."/>
            <person name="Horn M."/>
            <person name="Schaap P."/>
            <person name="Caler L."/>
            <person name="Loftus B."/>
        </authorList>
    </citation>
    <scope>NUCLEOTIDE SEQUENCE [LARGE SCALE GENOMIC DNA]</scope>
    <source>
        <strain evidence="1 2">Neff</strain>
    </source>
</reference>
<dbReference type="RefSeq" id="XP_004344587.1">
    <property type="nucleotide sequence ID" value="XM_004344537.1"/>
</dbReference>
<dbReference type="KEGG" id="acan:ACA1_277730"/>
<dbReference type="OrthoDB" id="5399006at2759"/>
<dbReference type="Proteomes" id="UP000011083">
    <property type="component" value="Unassembled WGS sequence"/>
</dbReference>
<dbReference type="Pfam" id="PF00106">
    <property type="entry name" value="adh_short"/>
    <property type="match status" value="1"/>
</dbReference>
<dbReference type="Gene3D" id="3.40.50.720">
    <property type="entry name" value="NAD(P)-binding Rossmann-like Domain"/>
    <property type="match status" value="1"/>
</dbReference>
<evidence type="ECO:0000313" key="1">
    <source>
        <dbReference type="EMBL" id="ELR20844.1"/>
    </source>
</evidence>
<keyword evidence="2" id="KW-1185">Reference proteome</keyword>
<dbReference type="VEuPathDB" id="AmoebaDB:ACA1_277730"/>
<dbReference type="InterPro" id="IPR002347">
    <property type="entry name" value="SDR_fam"/>
</dbReference>
<dbReference type="OMA" id="FAGAKHG"/>